<evidence type="ECO:0000259" key="10">
    <source>
        <dbReference type="Pfam" id="PF07291"/>
    </source>
</evidence>
<feature type="region of interest" description="Disordered" evidence="8">
    <location>
        <begin position="1"/>
        <end position="22"/>
    </location>
</feature>
<gene>
    <name evidence="11" type="ORF">HLH32_16240</name>
</gene>
<dbReference type="GO" id="GO:0030416">
    <property type="term" value="P:methylamine metabolic process"/>
    <property type="evidence" value="ECO:0007669"/>
    <property type="project" value="InterPro"/>
</dbReference>
<reference evidence="11 12" key="1">
    <citation type="submission" date="2020-04" db="EMBL/GenBank/DDBJ databases">
        <title>Description of novel Gluconacetobacter.</title>
        <authorList>
            <person name="Sombolestani A."/>
        </authorList>
    </citation>
    <scope>NUCLEOTIDE SEQUENCE [LARGE SCALE GENOMIC DNA]</scope>
    <source>
        <strain evidence="11 12">LMG 1382</strain>
    </source>
</reference>
<evidence type="ECO:0000256" key="6">
    <source>
        <dbReference type="ARBA" id="ARBA00022989"/>
    </source>
</evidence>
<keyword evidence="6 9" id="KW-1133">Transmembrane helix</keyword>
<proteinExistence type="predicted"/>
<name>A0A7W4JN90_GLULI</name>
<evidence type="ECO:0000256" key="8">
    <source>
        <dbReference type="SAM" id="MobiDB-lite"/>
    </source>
</evidence>
<evidence type="ECO:0000256" key="2">
    <source>
        <dbReference type="ARBA" id="ARBA00004141"/>
    </source>
</evidence>
<evidence type="ECO:0000256" key="4">
    <source>
        <dbReference type="ARBA" id="ARBA00019078"/>
    </source>
</evidence>
<dbReference type="OrthoDB" id="4462029at2"/>
<keyword evidence="5 9" id="KW-0812">Transmembrane</keyword>
<feature type="domain" description="Methylamine utilisation protein MauE" evidence="10">
    <location>
        <begin position="41"/>
        <end position="164"/>
    </location>
</feature>
<evidence type="ECO:0000256" key="5">
    <source>
        <dbReference type="ARBA" id="ARBA00022692"/>
    </source>
</evidence>
<dbReference type="InterPro" id="IPR009908">
    <property type="entry name" value="Methylamine_util_MauE"/>
</dbReference>
<evidence type="ECO:0000256" key="3">
    <source>
        <dbReference type="ARBA" id="ARBA00004856"/>
    </source>
</evidence>
<dbReference type="GO" id="GO:0016020">
    <property type="term" value="C:membrane"/>
    <property type="evidence" value="ECO:0007669"/>
    <property type="project" value="UniProtKB-SubCell"/>
</dbReference>
<feature type="transmembrane region" description="Helical" evidence="9">
    <location>
        <begin position="31"/>
        <end position="58"/>
    </location>
</feature>
<accession>A0A7W4JN90</accession>
<dbReference type="UniPathway" id="UPA00895"/>
<evidence type="ECO:0000313" key="12">
    <source>
        <dbReference type="Proteomes" id="UP000562982"/>
    </source>
</evidence>
<comment type="caution">
    <text evidence="11">The sequence shown here is derived from an EMBL/GenBank/DDBJ whole genome shotgun (WGS) entry which is preliminary data.</text>
</comment>
<evidence type="ECO:0000256" key="1">
    <source>
        <dbReference type="ARBA" id="ARBA00003475"/>
    </source>
</evidence>
<dbReference type="EMBL" id="JABEQI010000012">
    <property type="protein sequence ID" value="MBB2187899.1"/>
    <property type="molecule type" value="Genomic_DNA"/>
</dbReference>
<feature type="transmembrane region" description="Helical" evidence="9">
    <location>
        <begin position="149"/>
        <end position="170"/>
    </location>
</feature>
<comment type="subcellular location">
    <subcellularLocation>
        <location evidence="2">Membrane</location>
        <topology evidence="2">Multi-pass membrane protein</topology>
    </subcellularLocation>
</comment>
<sequence length="209" mass="21817">MWRRRRVSRSEGARGKRRKHDRDFPSPRLGVIAPAILPLAGALLAGGIGMLLLAAGVAKLRDHDGFLTTLSAYRLVPDFLLDSAAWTLAIAETGVGAALLVGVAPLWAGIGAALLFVLFVLAMTINLLRGRADLSCGCLPGMESARLSWSAVARSTLLAPAALLPVLTGLPTSLLLRYQALAAGACLLALILALSHLISAARGPEEQSA</sequence>
<protein>
    <recommendedName>
        <fullName evidence="4">Methylamine utilization protein MauE</fullName>
    </recommendedName>
</protein>
<organism evidence="11 12">
    <name type="scientific">Gluconacetobacter liquefaciens</name>
    <name type="common">Acetobacter liquefaciens</name>
    <dbReference type="NCBI Taxonomy" id="89584"/>
    <lineage>
        <taxon>Bacteria</taxon>
        <taxon>Pseudomonadati</taxon>
        <taxon>Pseudomonadota</taxon>
        <taxon>Alphaproteobacteria</taxon>
        <taxon>Acetobacterales</taxon>
        <taxon>Acetobacteraceae</taxon>
        <taxon>Gluconacetobacter</taxon>
    </lineage>
</organism>
<feature type="transmembrane region" description="Helical" evidence="9">
    <location>
        <begin position="176"/>
        <end position="198"/>
    </location>
</feature>
<dbReference type="Proteomes" id="UP000562982">
    <property type="component" value="Unassembled WGS sequence"/>
</dbReference>
<dbReference type="AlphaFoldDB" id="A0A7W4JN90"/>
<comment type="function">
    <text evidence="1">May be specifically involved in the processing, transport, and/or maturation of the MADH beta-subunit.</text>
</comment>
<evidence type="ECO:0000256" key="9">
    <source>
        <dbReference type="SAM" id="Phobius"/>
    </source>
</evidence>
<dbReference type="Pfam" id="PF07291">
    <property type="entry name" value="MauE"/>
    <property type="match status" value="1"/>
</dbReference>
<keyword evidence="7 9" id="KW-0472">Membrane</keyword>
<comment type="pathway">
    <text evidence="3">One-carbon metabolism; methylamine degradation.</text>
</comment>
<evidence type="ECO:0000256" key="7">
    <source>
        <dbReference type="ARBA" id="ARBA00023136"/>
    </source>
</evidence>
<evidence type="ECO:0000313" key="11">
    <source>
        <dbReference type="EMBL" id="MBB2187899.1"/>
    </source>
</evidence>
<feature type="transmembrane region" description="Helical" evidence="9">
    <location>
        <begin position="106"/>
        <end position="128"/>
    </location>
</feature>